<feature type="transmembrane region" description="Helical" evidence="2">
    <location>
        <begin position="61"/>
        <end position="82"/>
    </location>
</feature>
<gene>
    <name evidence="3" type="ORF">LTR09_010590</name>
</gene>
<keyword evidence="2" id="KW-0812">Transmembrane</keyword>
<keyword evidence="2" id="KW-1133">Transmembrane helix</keyword>
<organism evidence="3 4">
    <name type="scientific">Extremus antarcticus</name>
    <dbReference type="NCBI Taxonomy" id="702011"/>
    <lineage>
        <taxon>Eukaryota</taxon>
        <taxon>Fungi</taxon>
        <taxon>Dikarya</taxon>
        <taxon>Ascomycota</taxon>
        <taxon>Pezizomycotina</taxon>
        <taxon>Dothideomycetes</taxon>
        <taxon>Dothideomycetidae</taxon>
        <taxon>Mycosphaerellales</taxon>
        <taxon>Extremaceae</taxon>
        <taxon>Extremus</taxon>
    </lineage>
</organism>
<accession>A0AAJ0D7H2</accession>
<dbReference type="EMBL" id="JAWDJX010000053">
    <property type="protein sequence ID" value="KAK3048074.1"/>
    <property type="molecule type" value="Genomic_DNA"/>
</dbReference>
<evidence type="ECO:0000313" key="4">
    <source>
        <dbReference type="Proteomes" id="UP001271007"/>
    </source>
</evidence>
<keyword evidence="2" id="KW-0472">Membrane</keyword>
<name>A0AAJ0D7H2_9PEZI</name>
<sequence>MGNDVNYGSLPLGSYAAYSSASVEPTSVFGSAVYSYPPASSTSSVKIGDPPTSGLSTGVQAAIGAGVGVIALLAIGATIYFVRQQRAKQSVQRSSPPAYDEISGPPGGARPEMQGGVKHYELYQPQVVHEMAGAKQAQEMSAARDGYAMSPSGPRYELH</sequence>
<comment type="caution">
    <text evidence="3">The sequence shown here is derived from an EMBL/GenBank/DDBJ whole genome shotgun (WGS) entry which is preliminary data.</text>
</comment>
<feature type="region of interest" description="Disordered" evidence="1">
    <location>
        <begin position="90"/>
        <end position="114"/>
    </location>
</feature>
<evidence type="ECO:0000313" key="3">
    <source>
        <dbReference type="EMBL" id="KAK3048074.1"/>
    </source>
</evidence>
<dbReference type="Proteomes" id="UP001271007">
    <property type="component" value="Unassembled WGS sequence"/>
</dbReference>
<dbReference type="AlphaFoldDB" id="A0AAJ0D7H2"/>
<evidence type="ECO:0000256" key="1">
    <source>
        <dbReference type="SAM" id="MobiDB-lite"/>
    </source>
</evidence>
<protein>
    <submittedName>
        <fullName evidence="3">Uncharacterized protein</fullName>
    </submittedName>
</protein>
<feature type="region of interest" description="Disordered" evidence="1">
    <location>
        <begin position="133"/>
        <end position="159"/>
    </location>
</feature>
<evidence type="ECO:0000256" key="2">
    <source>
        <dbReference type="SAM" id="Phobius"/>
    </source>
</evidence>
<keyword evidence="4" id="KW-1185">Reference proteome</keyword>
<proteinExistence type="predicted"/>
<reference evidence="3" key="1">
    <citation type="submission" date="2023-04" db="EMBL/GenBank/DDBJ databases">
        <title>Black Yeasts Isolated from many extreme environments.</title>
        <authorList>
            <person name="Coleine C."/>
            <person name="Stajich J.E."/>
            <person name="Selbmann L."/>
        </authorList>
    </citation>
    <scope>NUCLEOTIDE SEQUENCE</scope>
    <source>
        <strain evidence="3">CCFEE 5312</strain>
    </source>
</reference>